<feature type="binding site" evidence="8">
    <location>
        <position position="98"/>
    </location>
    <ligand>
        <name>GTP</name>
        <dbReference type="ChEBI" id="CHEBI:37565"/>
    </ligand>
</feature>
<feature type="binding site" evidence="8">
    <location>
        <position position="69"/>
    </location>
    <ligand>
        <name>GTP</name>
        <dbReference type="ChEBI" id="CHEBI:37565"/>
    </ligand>
</feature>
<dbReference type="GO" id="GO:0005525">
    <property type="term" value="F:GTP binding"/>
    <property type="evidence" value="ECO:0007669"/>
    <property type="project" value="UniProtKB-UniRule"/>
</dbReference>
<accession>A0A1E3L3M4</accession>
<dbReference type="InterPro" id="IPR029044">
    <property type="entry name" value="Nucleotide-diphossugar_trans"/>
</dbReference>
<evidence type="ECO:0000256" key="2">
    <source>
        <dbReference type="ARBA" id="ARBA00022679"/>
    </source>
</evidence>
<keyword evidence="11" id="KW-1185">Reference proteome</keyword>
<dbReference type="CDD" id="cd02503">
    <property type="entry name" value="MobA"/>
    <property type="match status" value="1"/>
</dbReference>
<feature type="binding site" evidence="8">
    <location>
        <position position="24"/>
    </location>
    <ligand>
        <name>GTP</name>
        <dbReference type="ChEBI" id="CHEBI:37565"/>
    </ligand>
</feature>
<keyword evidence="6 8" id="KW-0342">GTP-binding</keyword>
<dbReference type="InterPro" id="IPR013482">
    <property type="entry name" value="Molybde_CF_guanTrfase"/>
</dbReference>
<dbReference type="PATRIC" id="fig|1886670.3.peg.2398"/>
<dbReference type="AlphaFoldDB" id="A0A1E3L3M4"/>
<keyword evidence="1 8" id="KW-0963">Cytoplasm</keyword>
<dbReference type="Gene3D" id="3.90.550.10">
    <property type="entry name" value="Spore Coat Polysaccharide Biosynthesis Protein SpsA, Chain A"/>
    <property type="match status" value="1"/>
</dbReference>
<dbReference type="RefSeq" id="WP_069327769.1">
    <property type="nucleotide sequence ID" value="NZ_MDER01000039.1"/>
</dbReference>
<dbReference type="SUPFAM" id="SSF53448">
    <property type="entry name" value="Nucleotide-diphospho-sugar transferases"/>
    <property type="match status" value="1"/>
</dbReference>
<evidence type="ECO:0000256" key="5">
    <source>
        <dbReference type="ARBA" id="ARBA00022842"/>
    </source>
</evidence>
<keyword evidence="5 8" id="KW-0460">Magnesium</keyword>
<gene>
    <name evidence="8 10" type="primary">mobA</name>
    <name evidence="10" type="ORF">PTI45_02358</name>
</gene>
<keyword evidence="3 8" id="KW-0479">Metal-binding</keyword>
<comment type="subcellular location">
    <subcellularLocation>
        <location evidence="8">Cytoplasm</location>
    </subcellularLocation>
</comment>
<keyword evidence="10" id="KW-0548">Nucleotidyltransferase</keyword>
<dbReference type="Pfam" id="PF12804">
    <property type="entry name" value="NTP_transf_3"/>
    <property type="match status" value="1"/>
</dbReference>
<dbReference type="HAMAP" id="MF_00316">
    <property type="entry name" value="MobA"/>
    <property type="match status" value="1"/>
</dbReference>
<evidence type="ECO:0000256" key="6">
    <source>
        <dbReference type="ARBA" id="ARBA00023134"/>
    </source>
</evidence>
<feature type="binding site" evidence="8">
    <location>
        <position position="98"/>
    </location>
    <ligand>
        <name>Mg(2+)</name>
        <dbReference type="ChEBI" id="CHEBI:18420"/>
    </ligand>
</feature>
<comment type="cofactor">
    <cofactor evidence="8">
        <name>Mg(2+)</name>
        <dbReference type="ChEBI" id="CHEBI:18420"/>
    </cofactor>
</comment>
<dbReference type="InterPro" id="IPR025877">
    <property type="entry name" value="MobA-like_NTP_Trfase"/>
</dbReference>
<evidence type="ECO:0000256" key="3">
    <source>
        <dbReference type="ARBA" id="ARBA00022723"/>
    </source>
</evidence>
<dbReference type="EMBL" id="MDER01000039">
    <property type="protein sequence ID" value="ODP28368.1"/>
    <property type="molecule type" value="Genomic_DNA"/>
</dbReference>
<dbReference type="GO" id="GO:0046872">
    <property type="term" value="F:metal ion binding"/>
    <property type="evidence" value="ECO:0007669"/>
    <property type="project" value="UniProtKB-KW"/>
</dbReference>
<dbReference type="Proteomes" id="UP000094578">
    <property type="component" value="Unassembled WGS sequence"/>
</dbReference>
<sequence>MPSSLKYTGIILAGGQSSRMGQNKALLPIDDHTIIERVAKALKPTVSSLWIAGNHNADYSFLKLSEVPDIFPGQGPLSGLHTALSQISSEWYAVSACDLPFASTVLMQYLIEQTRIEGIQAVIPMQHGRIHPLYAVYHYSVLPSLQTALAHNQLRVRDWLDQQQVKYVEIESLYDPNVKEVSSFQSISEYSLYNMNDPQSYEHVLHLLEQYPSLV</sequence>
<evidence type="ECO:0000256" key="4">
    <source>
        <dbReference type="ARBA" id="ARBA00022741"/>
    </source>
</evidence>
<evidence type="ECO:0000313" key="11">
    <source>
        <dbReference type="Proteomes" id="UP000094578"/>
    </source>
</evidence>
<comment type="caution">
    <text evidence="10">The sequence shown here is derived from an EMBL/GenBank/DDBJ whole genome shotgun (WGS) entry which is preliminary data.</text>
</comment>
<organism evidence="10 11">
    <name type="scientific">Paenibacillus nuruki</name>
    <dbReference type="NCBI Taxonomy" id="1886670"/>
    <lineage>
        <taxon>Bacteria</taxon>
        <taxon>Bacillati</taxon>
        <taxon>Bacillota</taxon>
        <taxon>Bacilli</taxon>
        <taxon>Bacillales</taxon>
        <taxon>Paenibacillaceae</taxon>
        <taxon>Paenibacillus</taxon>
    </lineage>
</organism>
<dbReference type="GO" id="GO:0061603">
    <property type="term" value="F:molybdenum cofactor guanylyltransferase activity"/>
    <property type="evidence" value="ECO:0007669"/>
    <property type="project" value="UniProtKB-EC"/>
</dbReference>
<name>A0A1E3L3M4_9BACL</name>
<comment type="domain">
    <text evidence="8">The N-terminal domain determines nucleotide recognition and specific binding, while the C-terminal domain determines the specific binding to the target protein.</text>
</comment>
<dbReference type="GO" id="GO:0005737">
    <property type="term" value="C:cytoplasm"/>
    <property type="evidence" value="ECO:0007669"/>
    <property type="project" value="UniProtKB-SubCell"/>
</dbReference>
<proteinExistence type="inferred from homology"/>
<dbReference type="STRING" id="1886670.PTI45_02358"/>
<evidence type="ECO:0000259" key="9">
    <source>
        <dbReference type="Pfam" id="PF12804"/>
    </source>
</evidence>
<evidence type="ECO:0000256" key="8">
    <source>
        <dbReference type="HAMAP-Rule" id="MF_00316"/>
    </source>
</evidence>
<comment type="similarity">
    <text evidence="8">Belongs to the MobA family.</text>
</comment>
<dbReference type="GO" id="GO:0006777">
    <property type="term" value="P:Mo-molybdopterin cofactor biosynthetic process"/>
    <property type="evidence" value="ECO:0007669"/>
    <property type="project" value="UniProtKB-KW"/>
</dbReference>
<comment type="caution">
    <text evidence="8">Lacks conserved residue(s) required for the propagation of feature annotation.</text>
</comment>
<comment type="catalytic activity">
    <reaction evidence="8">
        <text>Mo-molybdopterin + GTP + H(+) = Mo-molybdopterin guanine dinucleotide + diphosphate</text>
        <dbReference type="Rhea" id="RHEA:34243"/>
        <dbReference type="ChEBI" id="CHEBI:15378"/>
        <dbReference type="ChEBI" id="CHEBI:33019"/>
        <dbReference type="ChEBI" id="CHEBI:37565"/>
        <dbReference type="ChEBI" id="CHEBI:71302"/>
        <dbReference type="ChEBI" id="CHEBI:71310"/>
        <dbReference type="EC" id="2.7.7.77"/>
    </reaction>
</comment>
<protein>
    <recommendedName>
        <fullName evidence="8">Probable molybdenum cofactor guanylyltransferase</fullName>
        <shortName evidence="8">MoCo guanylyltransferase</shortName>
        <ecNumber evidence="8">2.7.7.77</ecNumber>
    </recommendedName>
    <alternativeName>
        <fullName evidence="8">GTP:molybdopterin guanylyltransferase</fullName>
    </alternativeName>
    <alternativeName>
        <fullName evidence="8">Mo-MPT guanylyltransferase</fullName>
    </alternativeName>
    <alternativeName>
        <fullName evidence="8">Molybdopterin guanylyltransferase</fullName>
    </alternativeName>
    <alternativeName>
        <fullName evidence="8">Molybdopterin-guanine dinucleotide synthase</fullName>
        <shortName evidence="8">MGD synthase</shortName>
    </alternativeName>
</protein>
<evidence type="ECO:0000256" key="7">
    <source>
        <dbReference type="ARBA" id="ARBA00023150"/>
    </source>
</evidence>
<keyword evidence="2 8" id="KW-0808">Transferase</keyword>
<dbReference type="PANTHER" id="PTHR19136:SF81">
    <property type="entry name" value="MOLYBDENUM COFACTOR GUANYLYLTRANSFERASE"/>
    <property type="match status" value="1"/>
</dbReference>
<evidence type="ECO:0000313" key="10">
    <source>
        <dbReference type="EMBL" id="ODP28368.1"/>
    </source>
</evidence>
<keyword evidence="4 8" id="KW-0547">Nucleotide-binding</keyword>
<comment type="function">
    <text evidence="8">Transfers a GMP moiety from GTP to Mo-molybdopterin (Mo-MPT) cofactor (Moco or molybdenum cofactor) to form Mo-molybdopterin guanine dinucleotide (Mo-MGD) cofactor.</text>
</comment>
<feature type="binding site" evidence="8">
    <location>
        <begin position="12"/>
        <end position="14"/>
    </location>
    <ligand>
        <name>GTP</name>
        <dbReference type="ChEBI" id="CHEBI:37565"/>
    </ligand>
</feature>
<feature type="domain" description="MobA-like NTP transferase" evidence="9">
    <location>
        <begin position="9"/>
        <end position="163"/>
    </location>
</feature>
<reference evidence="10 11" key="1">
    <citation type="submission" date="2016-08" db="EMBL/GenBank/DDBJ databases">
        <title>Genome sequencing of Paenibacillus sp. TI45-13ar, isolated from Korean traditional nuruk.</title>
        <authorList>
            <person name="Kim S.-J."/>
        </authorList>
    </citation>
    <scope>NUCLEOTIDE SEQUENCE [LARGE SCALE GENOMIC DNA]</scope>
    <source>
        <strain evidence="10 11">TI45-13ar</strain>
    </source>
</reference>
<evidence type="ECO:0000256" key="1">
    <source>
        <dbReference type="ARBA" id="ARBA00022490"/>
    </source>
</evidence>
<dbReference type="EC" id="2.7.7.77" evidence="8"/>
<dbReference type="PANTHER" id="PTHR19136">
    <property type="entry name" value="MOLYBDENUM COFACTOR GUANYLYLTRANSFERASE"/>
    <property type="match status" value="1"/>
</dbReference>
<keyword evidence="7 8" id="KW-0501">Molybdenum cofactor biosynthesis</keyword>